<sequence length="82" mass="9167">MEEIRIGEKSKGEYISAVLWAFRNSHDSVVVAGLGTRISKSFDIVGEVVETLDNVEKKNSETFEKEGVPGIRITLSKREVEK</sequence>
<reference evidence="2 3" key="1">
    <citation type="journal article" date="2016" name="Sci. Rep.">
        <title>Metabolic traits of an uncultured archaeal lineage -MSBL1- from brine pools of the Red Sea.</title>
        <authorList>
            <person name="Mwirichia R."/>
            <person name="Alam I."/>
            <person name="Rashid M."/>
            <person name="Vinu M."/>
            <person name="Ba-Alawi W."/>
            <person name="Anthony Kamau A."/>
            <person name="Kamanda Ngugi D."/>
            <person name="Goker M."/>
            <person name="Klenk H.P."/>
            <person name="Bajic V."/>
            <person name="Stingl U."/>
        </authorList>
    </citation>
    <scope>NUCLEOTIDE SEQUENCE [LARGE SCALE GENOMIC DNA]</scope>
    <source>
        <strain evidence="2">SCGC-AAA259M10</strain>
    </source>
</reference>
<gene>
    <name evidence="2" type="ORF">AKJ40_01660</name>
</gene>
<accession>A0A133V1A2</accession>
<evidence type="ECO:0000313" key="2">
    <source>
        <dbReference type="EMBL" id="KXB00228.1"/>
    </source>
</evidence>
<proteinExistence type="predicted"/>
<evidence type="ECO:0000259" key="1">
    <source>
        <dbReference type="Pfam" id="PF01918"/>
    </source>
</evidence>
<comment type="caution">
    <text evidence="2">The sequence shown here is derived from an EMBL/GenBank/DDBJ whole genome shotgun (WGS) entry which is preliminary data.</text>
</comment>
<dbReference type="GO" id="GO:0003676">
    <property type="term" value="F:nucleic acid binding"/>
    <property type="evidence" value="ECO:0007669"/>
    <property type="project" value="InterPro"/>
</dbReference>
<dbReference type="InterPro" id="IPR036882">
    <property type="entry name" value="Alba-like_dom_sf"/>
</dbReference>
<organism evidence="2 3">
    <name type="scientific">candidate division MSBL1 archaeon SCGC-AAA259M10</name>
    <dbReference type="NCBI Taxonomy" id="1698270"/>
    <lineage>
        <taxon>Archaea</taxon>
        <taxon>Methanobacteriati</taxon>
        <taxon>Methanobacteriota</taxon>
        <taxon>candidate division MSBL1</taxon>
    </lineage>
</organism>
<dbReference type="Pfam" id="PF01918">
    <property type="entry name" value="Alba"/>
    <property type="match status" value="1"/>
</dbReference>
<dbReference type="Gene3D" id="3.30.110.20">
    <property type="entry name" value="Alba-like domain"/>
    <property type="match status" value="1"/>
</dbReference>
<evidence type="ECO:0000313" key="3">
    <source>
        <dbReference type="Proteomes" id="UP000070341"/>
    </source>
</evidence>
<name>A0A133V1A2_9EURY</name>
<keyword evidence="3" id="KW-1185">Reference proteome</keyword>
<dbReference type="AlphaFoldDB" id="A0A133V1A2"/>
<protein>
    <recommendedName>
        <fullName evidence="1">DNA/RNA-binding protein Alba-like domain-containing protein</fullName>
    </recommendedName>
</protein>
<feature type="domain" description="DNA/RNA-binding protein Alba-like" evidence="1">
    <location>
        <begin position="3"/>
        <end position="45"/>
    </location>
</feature>
<dbReference type="InterPro" id="IPR002775">
    <property type="entry name" value="DNA/RNA-bd_Alba-like"/>
</dbReference>
<dbReference type="SUPFAM" id="SSF82704">
    <property type="entry name" value="AlbA-like"/>
    <property type="match status" value="1"/>
</dbReference>
<dbReference type="EMBL" id="LHXU01000016">
    <property type="protein sequence ID" value="KXB00228.1"/>
    <property type="molecule type" value="Genomic_DNA"/>
</dbReference>
<dbReference type="Proteomes" id="UP000070341">
    <property type="component" value="Unassembled WGS sequence"/>
</dbReference>